<evidence type="ECO:0000313" key="3">
    <source>
        <dbReference type="EMBL" id="SEJ75875.1"/>
    </source>
</evidence>
<feature type="compositionally biased region" description="Low complexity" evidence="1">
    <location>
        <begin position="59"/>
        <end position="70"/>
    </location>
</feature>
<dbReference type="RefSeq" id="WP_170147723.1">
    <property type="nucleotide sequence ID" value="NZ_BOPI01000026.1"/>
</dbReference>
<dbReference type="CDD" id="cd06577">
    <property type="entry name" value="PASTA_pknB"/>
    <property type="match status" value="2"/>
</dbReference>
<feature type="domain" description="PASTA" evidence="2">
    <location>
        <begin position="68"/>
        <end position="131"/>
    </location>
</feature>
<evidence type="ECO:0000256" key="1">
    <source>
        <dbReference type="SAM" id="MobiDB-lite"/>
    </source>
</evidence>
<feature type="region of interest" description="Disordered" evidence="1">
    <location>
        <begin position="28"/>
        <end position="74"/>
    </location>
</feature>
<proteinExistence type="predicted"/>
<evidence type="ECO:0000313" key="4">
    <source>
        <dbReference type="Proteomes" id="UP000198707"/>
    </source>
</evidence>
<dbReference type="SMART" id="SM00740">
    <property type="entry name" value="PASTA"/>
    <property type="match status" value="2"/>
</dbReference>
<dbReference type="STRING" id="1144548.SAMN05443287_107211"/>
<dbReference type="Proteomes" id="UP000198707">
    <property type="component" value="Unassembled WGS sequence"/>
</dbReference>
<keyword evidence="4" id="KW-1185">Reference proteome</keyword>
<sequence length="204" mass="20663">MLIGGGVAAVLLAVIGAAGGWVLAGDQQGSVATPPPAATGSRTPVAETSSPPGRPTPTRPSSSPSQSRPTGLTVPELVGMDFEEAREELRDLGLGWQFVFGSGSSSSVRSTKPAPGTPVRRGITVVITVAGAAPPSEVPDLVGESCNDAKDELVEDGFSPRYPTGRSGVVTAQQPAGDTVGKWNDVVQIWCGTAPSGDESTSAR</sequence>
<feature type="domain" description="PASTA" evidence="2">
    <location>
        <begin position="132"/>
        <end position="193"/>
    </location>
</feature>
<feature type="region of interest" description="Disordered" evidence="1">
    <location>
        <begin position="158"/>
        <end position="177"/>
    </location>
</feature>
<dbReference type="PROSITE" id="PS51178">
    <property type="entry name" value="PASTA"/>
    <property type="match status" value="2"/>
</dbReference>
<dbReference type="Gene3D" id="3.30.10.20">
    <property type="match status" value="2"/>
</dbReference>
<dbReference type="Pfam" id="PF03793">
    <property type="entry name" value="PASTA"/>
    <property type="match status" value="2"/>
</dbReference>
<protein>
    <submittedName>
        <fullName evidence="3">PASTA domain-containing protein</fullName>
    </submittedName>
</protein>
<dbReference type="EMBL" id="FNYV01000007">
    <property type="protein sequence ID" value="SEJ75875.1"/>
    <property type="molecule type" value="Genomic_DNA"/>
</dbReference>
<reference evidence="4" key="1">
    <citation type="submission" date="2016-10" db="EMBL/GenBank/DDBJ databases">
        <authorList>
            <person name="Varghese N."/>
            <person name="Submissions S."/>
        </authorList>
    </citation>
    <scope>NUCLEOTIDE SEQUENCE [LARGE SCALE GENOMIC DNA]</scope>
    <source>
        <strain evidence="4">CGMCC 4.7038</strain>
    </source>
</reference>
<dbReference type="InterPro" id="IPR005543">
    <property type="entry name" value="PASTA_dom"/>
</dbReference>
<evidence type="ECO:0000259" key="2">
    <source>
        <dbReference type="PROSITE" id="PS51178"/>
    </source>
</evidence>
<accession>A0A1H7BR36</accession>
<dbReference type="AlphaFoldDB" id="A0A1H7BR36"/>
<name>A0A1H7BR36_9ACTN</name>
<dbReference type="SUPFAM" id="SSF54184">
    <property type="entry name" value="Penicillin-binding protein 2x (pbp-2x), c-terminal domain"/>
    <property type="match status" value="1"/>
</dbReference>
<gene>
    <name evidence="3" type="ORF">SAMN05443287_107211</name>
</gene>
<organism evidence="3 4">
    <name type="scientific">Micromonospora phaseoli</name>
    <dbReference type="NCBI Taxonomy" id="1144548"/>
    <lineage>
        <taxon>Bacteria</taxon>
        <taxon>Bacillati</taxon>
        <taxon>Actinomycetota</taxon>
        <taxon>Actinomycetes</taxon>
        <taxon>Micromonosporales</taxon>
        <taxon>Micromonosporaceae</taxon>
        <taxon>Micromonospora</taxon>
    </lineage>
</organism>